<proteinExistence type="predicted"/>
<accession>A0ACB7GXE0</accession>
<comment type="caution">
    <text evidence="1">The sequence shown here is derived from an EMBL/GenBank/DDBJ whole genome shotgun (WGS) entry which is preliminary data.</text>
</comment>
<gene>
    <name evidence="1" type="ORF">MANES_11G105451v8</name>
</gene>
<name>A0ACB7GXE0_MANES</name>
<sequence length="58" mass="6718">MPENSVRRCCNWVSTSGKEETEFRLTGCLMARFWIPCNSILVPEIEKAIRSQYHINTA</sequence>
<organism evidence="1 2">
    <name type="scientific">Manihot esculenta</name>
    <name type="common">Cassava</name>
    <name type="synonym">Jatropha manihot</name>
    <dbReference type="NCBI Taxonomy" id="3983"/>
    <lineage>
        <taxon>Eukaryota</taxon>
        <taxon>Viridiplantae</taxon>
        <taxon>Streptophyta</taxon>
        <taxon>Embryophyta</taxon>
        <taxon>Tracheophyta</taxon>
        <taxon>Spermatophyta</taxon>
        <taxon>Magnoliopsida</taxon>
        <taxon>eudicotyledons</taxon>
        <taxon>Gunneridae</taxon>
        <taxon>Pentapetalae</taxon>
        <taxon>rosids</taxon>
        <taxon>fabids</taxon>
        <taxon>Malpighiales</taxon>
        <taxon>Euphorbiaceae</taxon>
        <taxon>Crotonoideae</taxon>
        <taxon>Manihoteae</taxon>
        <taxon>Manihot</taxon>
    </lineage>
</organism>
<reference evidence="2" key="1">
    <citation type="journal article" date="2016" name="Nat. Biotechnol.">
        <title>Sequencing wild and cultivated cassava and related species reveals extensive interspecific hybridization and genetic diversity.</title>
        <authorList>
            <person name="Bredeson J.V."/>
            <person name="Lyons J.B."/>
            <person name="Prochnik S.E."/>
            <person name="Wu G.A."/>
            <person name="Ha C.M."/>
            <person name="Edsinger-Gonzales E."/>
            <person name="Grimwood J."/>
            <person name="Schmutz J."/>
            <person name="Rabbi I.Y."/>
            <person name="Egesi C."/>
            <person name="Nauluvula P."/>
            <person name="Lebot V."/>
            <person name="Ndunguru J."/>
            <person name="Mkamilo G."/>
            <person name="Bart R.S."/>
            <person name="Setter T.L."/>
            <person name="Gleadow R.M."/>
            <person name="Kulakow P."/>
            <person name="Ferguson M.E."/>
            <person name="Rounsley S."/>
            <person name="Rokhsar D.S."/>
        </authorList>
    </citation>
    <scope>NUCLEOTIDE SEQUENCE [LARGE SCALE GENOMIC DNA]</scope>
    <source>
        <strain evidence="2">cv. AM560-2</strain>
    </source>
</reference>
<evidence type="ECO:0000313" key="1">
    <source>
        <dbReference type="EMBL" id="KAG8644163.1"/>
    </source>
</evidence>
<keyword evidence="2" id="KW-1185">Reference proteome</keyword>
<dbReference type="Proteomes" id="UP000091857">
    <property type="component" value="Chromosome 11"/>
</dbReference>
<protein>
    <submittedName>
        <fullName evidence="1">Uncharacterized protein</fullName>
    </submittedName>
</protein>
<dbReference type="EMBL" id="CM004397">
    <property type="protein sequence ID" value="KAG8644163.1"/>
    <property type="molecule type" value="Genomic_DNA"/>
</dbReference>
<evidence type="ECO:0000313" key="2">
    <source>
        <dbReference type="Proteomes" id="UP000091857"/>
    </source>
</evidence>